<feature type="coiled-coil region" evidence="1">
    <location>
        <begin position="8"/>
        <end position="35"/>
    </location>
</feature>
<dbReference type="Gene3D" id="2.80.10.50">
    <property type="match status" value="1"/>
</dbReference>
<dbReference type="RefSeq" id="XP_022157630.1">
    <property type="nucleotide sequence ID" value="XM_022301938.1"/>
</dbReference>
<evidence type="ECO:0000259" key="2">
    <source>
        <dbReference type="SMART" id="SM00791"/>
    </source>
</evidence>
<dbReference type="KEGG" id="mcha:111024291"/>
<dbReference type="OrthoDB" id="1659927at2759"/>
<dbReference type="SUPFAM" id="SSF50382">
    <property type="entry name" value="Agglutinin"/>
    <property type="match status" value="2"/>
</dbReference>
<evidence type="ECO:0000256" key="1">
    <source>
        <dbReference type="SAM" id="Coils"/>
    </source>
</evidence>
<reference evidence="4" key="1">
    <citation type="submission" date="2025-08" db="UniProtKB">
        <authorList>
            <consortium name="RefSeq"/>
        </authorList>
    </citation>
    <scope>IDENTIFICATION</scope>
    <source>
        <strain evidence="4">OHB3-1</strain>
    </source>
</reference>
<dbReference type="GeneID" id="111024291"/>
<evidence type="ECO:0000313" key="4">
    <source>
        <dbReference type="RefSeq" id="XP_022157630.1"/>
    </source>
</evidence>
<dbReference type="CDD" id="cd20216">
    <property type="entry name" value="PFM_HFR-2-like"/>
    <property type="match status" value="1"/>
</dbReference>
<dbReference type="SUPFAM" id="SSF56973">
    <property type="entry name" value="Aerolisin/ETX pore-forming domain"/>
    <property type="match status" value="1"/>
</dbReference>
<name>A0A6J1DTM1_MOMCH</name>
<dbReference type="PANTHER" id="PTHR39244">
    <property type="entry name" value="NATTERIN-4"/>
    <property type="match status" value="1"/>
</dbReference>
<dbReference type="SMART" id="SM00791">
    <property type="entry name" value="Agglutinin"/>
    <property type="match status" value="1"/>
</dbReference>
<protein>
    <submittedName>
        <fullName evidence="4">Uncharacterized protein LOC111024291</fullName>
    </submittedName>
</protein>
<sequence>MDPTLLMRAAEEAELRELENKYKAITRKTTDTSDEGKSVQQLPKYFALQRFNPSSSDPKTGAYLRCVQDHEILEYGFLKVSGKSVLSPYSKMESEASESSPKHVHIRYCNNNKYWVRQSPDSFYIVTAAAEKEEDRSKWNCTLFSAFYMHHGSHEVFGLNHVQLGLAVLYRSYDSNDFLNCLSAEDKSIPVDVNNFYYLSEDSFHAFVDWDSLFIFPKHVTFKDVEDSSLIHEIFPQNDGTIRIRNVGSRKFWIRDPNWILALAEGGSKDDPNTLFKLVKVDHNIVALHAHMEVLQAVVSRKIENIEYCINDAKIYGERVWSMAKGDATNKTNAADIVQFTFTFEDKRKNSWTNTLGARFGVSKTFSTGIPTIGNGNISVSFEGGAAYSWGETHKQKMLMSCTSTVTIPPMSKVKMNTVVKRGFCDVPFLYTQIDTLRDGQQISREYEDGLFSGFHSYDF</sequence>
<dbReference type="AlphaFoldDB" id="A0A6J1DTM1"/>
<keyword evidence="1" id="KW-0175">Coiled coil</keyword>
<dbReference type="Proteomes" id="UP000504603">
    <property type="component" value="Unplaced"/>
</dbReference>
<proteinExistence type="predicted"/>
<gene>
    <name evidence="4" type="primary">LOC111024291</name>
</gene>
<keyword evidence="3" id="KW-1185">Reference proteome</keyword>
<dbReference type="PANTHER" id="PTHR39244:SF5">
    <property type="entry name" value="NATTERIN-3-LIKE"/>
    <property type="match status" value="1"/>
</dbReference>
<dbReference type="InterPro" id="IPR053237">
    <property type="entry name" value="Natterin_C"/>
</dbReference>
<dbReference type="Pfam" id="PF07468">
    <property type="entry name" value="Agglutinin"/>
    <property type="match status" value="1"/>
</dbReference>
<organism evidence="3 4">
    <name type="scientific">Momordica charantia</name>
    <name type="common">Bitter gourd</name>
    <name type="synonym">Balsam pear</name>
    <dbReference type="NCBI Taxonomy" id="3673"/>
    <lineage>
        <taxon>Eukaryota</taxon>
        <taxon>Viridiplantae</taxon>
        <taxon>Streptophyta</taxon>
        <taxon>Embryophyta</taxon>
        <taxon>Tracheophyta</taxon>
        <taxon>Spermatophyta</taxon>
        <taxon>Magnoliopsida</taxon>
        <taxon>eudicotyledons</taxon>
        <taxon>Gunneridae</taxon>
        <taxon>Pentapetalae</taxon>
        <taxon>rosids</taxon>
        <taxon>fabids</taxon>
        <taxon>Cucurbitales</taxon>
        <taxon>Cucurbitaceae</taxon>
        <taxon>Momordiceae</taxon>
        <taxon>Momordica</taxon>
    </lineage>
</organism>
<feature type="domain" description="Agglutinin" evidence="2">
    <location>
        <begin position="40"/>
        <end position="195"/>
    </location>
</feature>
<dbReference type="InterPro" id="IPR008998">
    <property type="entry name" value="Agglutinin"/>
</dbReference>
<dbReference type="Gene3D" id="2.170.15.10">
    <property type="entry name" value="Proaerolysin, chain A, domain 3"/>
    <property type="match status" value="1"/>
</dbReference>
<evidence type="ECO:0000313" key="3">
    <source>
        <dbReference type="Proteomes" id="UP000504603"/>
    </source>
</evidence>
<accession>A0A6J1DTM1</accession>
<dbReference type="InterPro" id="IPR036242">
    <property type="entry name" value="Agglutinin_dom_sf"/>
</dbReference>